<dbReference type="Proteomes" id="UP000677082">
    <property type="component" value="Unassembled WGS sequence"/>
</dbReference>
<keyword evidence="2" id="KW-1185">Reference proteome</keyword>
<evidence type="ECO:0000313" key="2">
    <source>
        <dbReference type="Proteomes" id="UP000677082"/>
    </source>
</evidence>
<sequence length="62" mass="6596">MLVAVGHRAAELTDHHHRLPACLPDNARVIGQLGPGVPTIKVAVEMRQRAAEGWAGYAAEVS</sequence>
<dbReference type="AlphaFoldDB" id="A0A919WBM5"/>
<gene>
    <name evidence="1" type="ORF">Ato02nite_089430</name>
</gene>
<protein>
    <submittedName>
        <fullName evidence="1">Uncharacterized protein</fullName>
    </submittedName>
</protein>
<organism evidence="1 2">
    <name type="scientific">Paractinoplanes toevensis</name>
    <dbReference type="NCBI Taxonomy" id="571911"/>
    <lineage>
        <taxon>Bacteria</taxon>
        <taxon>Bacillati</taxon>
        <taxon>Actinomycetota</taxon>
        <taxon>Actinomycetes</taxon>
        <taxon>Micromonosporales</taxon>
        <taxon>Micromonosporaceae</taxon>
        <taxon>Paractinoplanes</taxon>
    </lineage>
</organism>
<accession>A0A919WBM5</accession>
<dbReference type="EMBL" id="BOQN01000134">
    <property type="protein sequence ID" value="GIM97150.1"/>
    <property type="molecule type" value="Genomic_DNA"/>
</dbReference>
<name>A0A919WBM5_9ACTN</name>
<comment type="caution">
    <text evidence="1">The sequence shown here is derived from an EMBL/GenBank/DDBJ whole genome shotgun (WGS) entry which is preliminary data.</text>
</comment>
<reference evidence="1 2" key="1">
    <citation type="submission" date="2021-03" db="EMBL/GenBank/DDBJ databases">
        <title>Whole genome shotgun sequence of Actinoplanes toevensis NBRC 105298.</title>
        <authorList>
            <person name="Komaki H."/>
            <person name="Tamura T."/>
        </authorList>
    </citation>
    <scope>NUCLEOTIDE SEQUENCE [LARGE SCALE GENOMIC DNA]</scope>
    <source>
        <strain evidence="1 2">NBRC 105298</strain>
    </source>
</reference>
<evidence type="ECO:0000313" key="1">
    <source>
        <dbReference type="EMBL" id="GIM97150.1"/>
    </source>
</evidence>
<proteinExistence type="predicted"/>